<evidence type="ECO:0000313" key="1">
    <source>
        <dbReference type="EMBL" id="CAH2101992.1"/>
    </source>
</evidence>
<evidence type="ECO:0000313" key="2">
    <source>
        <dbReference type="Proteomes" id="UP001153954"/>
    </source>
</evidence>
<name>A0AAU9UVU3_EUPED</name>
<comment type="caution">
    <text evidence="1">The sequence shown here is derived from an EMBL/GenBank/DDBJ whole genome shotgun (WGS) entry which is preliminary data.</text>
</comment>
<gene>
    <name evidence="1" type="ORF">EEDITHA_LOCUS16689</name>
</gene>
<dbReference type="EMBL" id="CAKOGL010000025">
    <property type="protein sequence ID" value="CAH2101992.1"/>
    <property type="molecule type" value="Genomic_DNA"/>
</dbReference>
<proteinExistence type="predicted"/>
<protein>
    <recommendedName>
        <fullName evidence="3">Reverse transcriptase</fullName>
    </recommendedName>
</protein>
<dbReference type="AlphaFoldDB" id="A0AAU9UVU3"/>
<reference evidence="1" key="1">
    <citation type="submission" date="2022-03" db="EMBL/GenBank/DDBJ databases">
        <authorList>
            <person name="Tunstrom K."/>
        </authorList>
    </citation>
    <scope>NUCLEOTIDE SEQUENCE</scope>
</reference>
<accession>A0AAU9UVU3</accession>
<evidence type="ECO:0008006" key="3">
    <source>
        <dbReference type="Google" id="ProtNLM"/>
    </source>
</evidence>
<organism evidence="1 2">
    <name type="scientific">Euphydryas editha</name>
    <name type="common">Edith's checkerspot</name>
    <dbReference type="NCBI Taxonomy" id="104508"/>
    <lineage>
        <taxon>Eukaryota</taxon>
        <taxon>Metazoa</taxon>
        <taxon>Ecdysozoa</taxon>
        <taxon>Arthropoda</taxon>
        <taxon>Hexapoda</taxon>
        <taxon>Insecta</taxon>
        <taxon>Pterygota</taxon>
        <taxon>Neoptera</taxon>
        <taxon>Endopterygota</taxon>
        <taxon>Lepidoptera</taxon>
        <taxon>Glossata</taxon>
        <taxon>Ditrysia</taxon>
        <taxon>Papilionoidea</taxon>
        <taxon>Nymphalidae</taxon>
        <taxon>Nymphalinae</taxon>
        <taxon>Euphydryas</taxon>
    </lineage>
</organism>
<dbReference type="Proteomes" id="UP001153954">
    <property type="component" value="Unassembled WGS sequence"/>
</dbReference>
<sequence>MTALYGGVQLLTKHRAAGSNPIQDSSRRLEERSVCGRLKNIKPTIRIDLVTLLQLLESTALDFGLTINRDKTKMMIVDRADNNQLDVQTIGGCEVVESYVYLGSTISNTGGCEDEIRKRCVVTRTSVEKLTKIWIWKTVE</sequence>
<keyword evidence="2" id="KW-1185">Reference proteome</keyword>